<protein>
    <submittedName>
        <fullName evidence="2">Uncharacterized protein</fullName>
    </submittedName>
</protein>
<accession>A0A9P6CE46</accession>
<organism evidence="2 3">
    <name type="scientific">Collybia nuda</name>
    <dbReference type="NCBI Taxonomy" id="64659"/>
    <lineage>
        <taxon>Eukaryota</taxon>
        <taxon>Fungi</taxon>
        <taxon>Dikarya</taxon>
        <taxon>Basidiomycota</taxon>
        <taxon>Agaricomycotina</taxon>
        <taxon>Agaricomycetes</taxon>
        <taxon>Agaricomycetidae</taxon>
        <taxon>Agaricales</taxon>
        <taxon>Tricholomatineae</taxon>
        <taxon>Clitocybaceae</taxon>
        <taxon>Collybia</taxon>
    </lineage>
</organism>
<dbReference type="OrthoDB" id="3271131at2759"/>
<reference evidence="2" key="1">
    <citation type="submission" date="2020-11" db="EMBL/GenBank/DDBJ databases">
        <authorList>
            <consortium name="DOE Joint Genome Institute"/>
            <person name="Ahrendt S."/>
            <person name="Riley R."/>
            <person name="Andreopoulos W."/>
            <person name="Labutti K."/>
            <person name="Pangilinan J."/>
            <person name="Ruiz-Duenas F.J."/>
            <person name="Barrasa J.M."/>
            <person name="Sanchez-Garcia M."/>
            <person name="Camarero S."/>
            <person name="Miyauchi S."/>
            <person name="Serrano A."/>
            <person name="Linde D."/>
            <person name="Babiker R."/>
            <person name="Drula E."/>
            <person name="Ayuso-Fernandez I."/>
            <person name="Pacheco R."/>
            <person name="Padilla G."/>
            <person name="Ferreira P."/>
            <person name="Barriuso J."/>
            <person name="Kellner H."/>
            <person name="Castanera R."/>
            <person name="Alfaro M."/>
            <person name="Ramirez L."/>
            <person name="Pisabarro A.G."/>
            <person name="Kuo A."/>
            <person name="Tritt A."/>
            <person name="Lipzen A."/>
            <person name="He G."/>
            <person name="Yan M."/>
            <person name="Ng V."/>
            <person name="Cullen D."/>
            <person name="Martin F."/>
            <person name="Rosso M.-N."/>
            <person name="Henrissat B."/>
            <person name="Hibbett D."/>
            <person name="Martinez A.T."/>
            <person name="Grigoriev I.V."/>
        </authorList>
    </citation>
    <scope>NUCLEOTIDE SEQUENCE</scope>
    <source>
        <strain evidence="2">CBS 247.69</strain>
    </source>
</reference>
<feature type="region of interest" description="Disordered" evidence="1">
    <location>
        <begin position="170"/>
        <end position="203"/>
    </location>
</feature>
<proteinExistence type="predicted"/>
<comment type="caution">
    <text evidence="2">The sequence shown here is derived from an EMBL/GenBank/DDBJ whole genome shotgun (WGS) entry which is preliminary data.</text>
</comment>
<sequence length="284" mass="32444">MKNRPQPLYQPHPFSSPIRPRSLNQSRPFSSPIHPQPQTWSRNLQYYGNSADHHPNAGIFSSPIRPSHDNLTSIKERPIRFKPRIPFPAPPPRLLSPPFTHRTSTGSVTNNNIKKKSQSPRKSIDCNSKFIPTPGTNRNHLPQFLRCNQAFPENYGEIPYLSPQTSRYEDFADGRLPQSDSSTHGGRSSYDYQPHEPFIQKPGGRTYTIKTEHYSPSNETSTTHIANNFGKPQVADHVLLKRSQSPPKNHRTPPRKRIDANAYADQNPDEEWSTLPPRKKHKLT</sequence>
<feature type="region of interest" description="Disordered" evidence="1">
    <location>
        <begin position="1"/>
        <end position="40"/>
    </location>
</feature>
<dbReference type="AlphaFoldDB" id="A0A9P6CE46"/>
<name>A0A9P6CE46_9AGAR</name>
<evidence type="ECO:0000313" key="2">
    <source>
        <dbReference type="EMBL" id="KAF9457674.1"/>
    </source>
</evidence>
<dbReference type="EMBL" id="MU150362">
    <property type="protein sequence ID" value="KAF9457674.1"/>
    <property type="molecule type" value="Genomic_DNA"/>
</dbReference>
<feature type="region of interest" description="Disordered" evidence="1">
    <location>
        <begin position="82"/>
        <end position="127"/>
    </location>
</feature>
<feature type="region of interest" description="Disordered" evidence="1">
    <location>
        <begin position="208"/>
        <end position="227"/>
    </location>
</feature>
<feature type="compositionally biased region" description="Polar residues" evidence="1">
    <location>
        <begin position="101"/>
        <end position="112"/>
    </location>
</feature>
<evidence type="ECO:0000313" key="3">
    <source>
        <dbReference type="Proteomes" id="UP000807353"/>
    </source>
</evidence>
<gene>
    <name evidence="2" type="ORF">BDZ94DRAFT_194618</name>
</gene>
<dbReference type="Proteomes" id="UP000807353">
    <property type="component" value="Unassembled WGS sequence"/>
</dbReference>
<keyword evidence="3" id="KW-1185">Reference proteome</keyword>
<feature type="region of interest" description="Disordered" evidence="1">
    <location>
        <begin position="241"/>
        <end position="284"/>
    </location>
</feature>
<feature type="compositionally biased region" description="Pro residues" evidence="1">
    <location>
        <begin position="85"/>
        <end position="95"/>
    </location>
</feature>
<evidence type="ECO:0000256" key="1">
    <source>
        <dbReference type="SAM" id="MobiDB-lite"/>
    </source>
</evidence>
<feature type="compositionally biased region" description="Polar residues" evidence="1">
    <location>
        <begin position="214"/>
        <end position="226"/>
    </location>
</feature>